<dbReference type="InterPro" id="IPR002306">
    <property type="entry name" value="Trp-tRNA-ligase"/>
</dbReference>
<keyword evidence="2 8" id="KW-0436">Ligase</keyword>
<feature type="binding site" evidence="8">
    <location>
        <begin position="195"/>
        <end position="199"/>
    </location>
    <ligand>
        <name>ATP</name>
        <dbReference type="ChEBI" id="CHEBI:30616"/>
    </ligand>
</feature>
<organism evidence="10 11">
    <name type="scientific">Candidatus Colwellbacteria bacterium RIFCSPLOWO2_02_FULL_45_11</name>
    <dbReference type="NCBI Taxonomy" id="1797692"/>
    <lineage>
        <taxon>Bacteria</taxon>
        <taxon>Candidatus Colwelliibacteriota</taxon>
    </lineage>
</organism>
<dbReference type="InterPro" id="IPR024109">
    <property type="entry name" value="Trp-tRNA-ligase_bac-type"/>
</dbReference>
<feature type="binding site" evidence="8">
    <location>
        <position position="136"/>
    </location>
    <ligand>
        <name>L-tryptophan</name>
        <dbReference type="ChEBI" id="CHEBI:57912"/>
    </ligand>
</feature>
<feature type="binding site" evidence="8">
    <location>
        <begin position="148"/>
        <end position="150"/>
    </location>
    <ligand>
        <name>ATP</name>
        <dbReference type="ChEBI" id="CHEBI:30616"/>
    </ligand>
</feature>
<dbReference type="GO" id="GO:0004830">
    <property type="term" value="F:tryptophan-tRNA ligase activity"/>
    <property type="evidence" value="ECO:0007669"/>
    <property type="project" value="UniProtKB-UniRule"/>
</dbReference>
<dbReference type="PROSITE" id="PS00178">
    <property type="entry name" value="AA_TRNA_LIGASE_I"/>
    <property type="match status" value="1"/>
</dbReference>
<feature type="binding site" evidence="8">
    <location>
        <position position="186"/>
    </location>
    <ligand>
        <name>ATP</name>
        <dbReference type="ChEBI" id="CHEBI:30616"/>
    </ligand>
</feature>
<dbReference type="GO" id="GO:0005524">
    <property type="term" value="F:ATP binding"/>
    <property type="evidence" value="ECO:0007669"/>
    <property type="project" value="UniProtKB-UniRule"/>
</dbReference>
<keyword evidence="8" id="KW-0963">Cytoplasm</keyword>
<feature type="binding site" evidence="8">
    <location>
        <begin position="11"/>
        <end position="13"/>
    </location>
    <ligand>
        <name>ATP</name>
        <dbReference type="ChEBI" id="CHEBI:30616"/>
    </ligand>
</feature>
<feature type="short sequence motif" description="'KMSKS' region" evidence="8">
    <location>
        <begin position="195"/>
        <end position="199"/>
    </location>
</feature>
<dbReference type="AlphaFoldDB" id="A0A1G1Z8P3"/>
<accession>A0A1G1Z8P3</accession>
<dbReference type="Gene3D" id="1.10.240.10">
    <property type="entry name" value="Tyrosyl-Transfer RNA Synthetase"/>
    <property type="match status" value="1"/>
</dbReference>
<keyword evidence="6 8" id="KW-0030">Aminoacyl-tRNA synthetase</keyword>
<comment type="subcellular location">
    <subcellularLocation>
        <location evidence="8">Cytoplasm</location>
    </subcellularLocation>
</comment>
<keyword evidence="3 8" id="KW-0547">Nucleotide-binding</keyword>
<dbReference type="STRING" id="1797692.A3I33_02485"/>
<dbReference type="PRINTS" id="PR01039">
    <property type="entry name" value="TRNASYNTHTRP"/>
</dbReference>
<dbReference type="EC" id="6.1.1.2" evidence="8"/>
<dbReference type="InterPro" id="IPR014729">
    <property type="entry name" value="Rossmann-like_a/b/a_fold"/>
</dbReference>
<dbReference type="SUPFAM" id="SSF52374">
    <property type="entry name" value="Nucleotidylyl transferase"/>
    <property type="match status" value="1"/>
</dbReference>
<comment type="catalytic activity">
    <reaction evidence="7 8">
        <text>tRNA(Trp) + L-tryptophan + ATP = L-tryptophyl-tRNA(Trp) + AMP + diphosphate + H(+)</text>
        <dbReference type="Rhea" id="RHEA:24080"/>
        <dbReference type="Rhea" id="RHEA-COMP:9671"/>
        <dbReference type="Rhea" id="RHEA-COMP:9705"/>
        <dbReference type="ChEBI" id="CHEBI:15378"/>
        <dbReference type="ChEBI" id="CHEBI:30616"/>
        <dbReference type="ChEBI" id="CHEBI:33019"/>
        <dbReference type="ChEBI" id="CHEBI:57912"/>
        <dbReference type="ChEBI" id="CHEBI:78442"/>
        <dbReference type="ChEBI" id="CHEBI:78535"/>
        <dbReference type="ChEBI" id="CHEBI:456215"/>
        <dbReference type="EC" id="6.1.1.2"/>
    </reaction>
</comment>
<comment type="caution">
    <text evidence="10">The sequence shown here is derived from an EMBL/GenBank/DDBJ whole genome shotgun (WGS) entry which is preliminary data.</text>
</comment>
<dbReference type="GO" id="GO:0005829">
    <property type="term" value="C:cytosol"/>
    <property type="evidence" value="ECO:0007669"/>
    <property type="project" value="TreeGrafter"/>
</dbReference>
<evidence type="ECO:0000313" key="11">
    <source>
        <dbReference type="Proteomes" id="UP000176544"/>
    </source>
</evidence>
<protein>
    <recommendedName>
        <fullName evidence="8">Tryptophan--tRNA ligase</fullName>
        <ecNumber evidence="8">6.1.1.2</ecNumber>
    </recommendedName>
    <alternativeName>
        <fullName evidence="8">Tryptophanyl-tRNA synthetase</fullName>
        <shortName evidence="8">TrpRS</shortName>
    </alternativeName>
</protein>
<evidence type="ECO:0000256" key="7">
    <source>
        <dbReference type="ARBA" id="ARBA00049929"/>
    </source>
</evidence>
<dbReference type="Gene3D" id="3.40.50.620">
    <property type="entry name" value="HUPs"/>
    <property type="match status" value="1"/>
</dbReference>
<dbReference type="PANTHER" id="PTHR43766:SF1">
    <property type="entry name" value="TRYPTOPHAN--TRNA LIGASE, MITOCHONDRIAL"/>
    <property type="match status" value="1"/>
</dbReference>
<feature type="short sequence motif" description="'HIGH' region" evidence="8">
    <location>
        <begin position="12"/>
        <end position="20"/>
    </location>
</feature>
<evidence type="ECO:0000256" key="9">
    <source>
        <dbReference type="RuleBase" id="RU363036"/>
    </source>
</evidence>
<dbReference type="HAMAP" id="MF_00140_B">
    <property type="entry name" value="Trp_tRNA_synth_B"/>
    <property type="match status" value="1"/>
</dbReference>
<reference evidence="10 11" key="1">
    <citation type="journal article" date="2016" name="Nat. Commun.">
        <title>Thousands of microbial genomes shed light on interconnected biogeochemical processes in an aquifer system.</title>
        <authorList>
            <person name="Anantharaman K."/>
            <person name="Brown C.T."/>
            <person name="Hug L.A."/>
            <person name="Sharon I."/>
            <person name="Castelle C.J."/>
            <person name="Probst A.J."/>
            <person name="Thomas B.C."/>
            <person name="Singh A."/>
            <person name="Wilkins M.J."/>
            <person name="Karaoz U."/>
            <person name="Brodie E.L."/>
            <person name="Williams K.H."/>
            <person name="Hubbard S.S."/>
            <person name="Banfield J.F."/>
        </authorList>
    </citation>
    <scope>NUCLEOTIDE SEQUENCE [LARGE SCALE GENOMIC DNA]</scope>
</reference>
<evidence type="ECO:0000256" key="8">
    <source>
        <dbReference type="HAMAP-Rule" id="MF_00140"/>
    </source>
</evidence>
<dbReference type="Proteomes" id="UP000176544">
    <property type="component" value="Unassembled WGS sequence"/>
</dbReference>
<dbReference type="PANTHER" id="PTHR43766">
    <property type="entry name" value="TRYPTOPHAN--TRNA LIGASE, MITOCHONDRIAL"/>
    <property type="match status" value="1"/>
</dbReference>
<evidence type="ECO:0000256" key="5">
    <source>
        <dbReference type="ARBA" id="ARBA00022917"/>
    </source>
</evidence>
<dbReference type="CDD" id="cd00806">
    <property type="entry name" value="TrpRS_core"/>
    <property type="match status" value="1"/>
</dbReference>
<evidence type="ECO:0000256" key="2">
    <source>
        <dbReference type="ARBA" id="ARBA00022598"/>
    </source>
</evidence>
<evidence type="ECO:0000313" key="10">
    <source>
        <dbReference type="EMBL" id="OGY60799.1"/>
    </source>
</evidence>
<dbReference type="EMBL" id="MHJA01000023">
    <property type="protein sequence ID" value="OGY60799.1"/>
    <property type="molecule type" value="Genomic_DNA"/>
</dbReference>
<comment type="subunit">
    <text evidence="8">Homodimer.</text>
</comment>
<name>A0A1G1Z8P3_9BACT</name>
<evidence type="ECO:0000256" key="3">
    <source>
        <dbReference type="ARBA" id="ARBA00022741"/>
    </source>
</evidence>
<comment type="similarity">
    <text evidence="1 8 9">Belongs to the class-I aminoacyl-tRNA synthetase family.</text>
</comment>
<proteinExistence type="inferred from homology"/>
<comment type="function">
    <text evidence="8">Catalyzes the attachment of tryptophan to tRNA(Trp).</text>
</comment>
<dbReference type="FunFam" id="1.10.240.10:FF:000002">
    <property type="entry name" value="Tryptophan--tRNA ligase"/>
    <property type="match status" value="1"/>
</dbReference>
<feature type="binding site" evidence="8">
    <location>
        <begin position="19"/>
        <end position="20"/>
    </location>
    <ligand>
        <name>ATP</name>
        <dbReference type="ChEBI" id="CHEBI:30616"/>
    </ligand>
</feature>
<gene>
    <name evidence="8" type="primary">trpS</name>
    <name evidence="10" type="ORF">A3I33_02485</name>
</gene>
<evidence type="ECO:0000256" key="6">
    <source>
        <dbReference type="ARBA" id="ARBA00023146"/>
    </source>
</evidence>
<sequence>MAKKVVVSGLKPSGELHIGNYLGAIKQLVELQNKSDYKRFYFIADYHALTQNFNAKDKSKEIFNMVVDSLATGIDPKKSVFFVQSHISAHNNLAWIFDTITSTGELSRMTAFKEKVAEGHVPNAGLYAYPVLMAADVLIYNADFVPVGDDQRQHVELTRTIARTFNARFGKMFKEPKTLNTETSRIMSLSDPTHKMSKSISSGCLFLSDSPDTIKKKIMSAQTDSERTIGFDPKRRPAVSNLVSIYAAFANTSPQKVVKKFEGKGYADFKKDLATLLIGKLKPIQKKRAELLKDRKKVMKILESGAKTARPIAEKTLDEAKRKVGLI</sequence>
<evidence type="ECO:0000256" key="4">
    <source>
        <dbReference type="ARBA" id="ARBA00022840"/>
    </source>
</evidence>
<keyword evidence="4 8" id="KW-0067">ATP-binding</keyword>
<evidence type="ECO:0000256" key="1">
    <source>
        <dbReference type="ARBA" id="ARBA00005594"/>
    </source>
</evidence>
<dbReference type="NCBIfam" id="TIGR00233">
    <property type="entry name" value="trpS"/>
    <property type="match status" value="1"/>
</dbReference>
<dbReference type="Pfam" id="PF00579">
    <property type="entry name" value="tRNA-synt_1b"/>
    <property type="match status" value="1"/>
</dbReference>
<dbReference type="GO" id="GO:0006436">
    <property type="term" value="P:tryptophanyl-tRNA aminoacylation"/>
    <property type="evidence" value="ECO:0007669"/>
    <property type="project" value="UniProtKB-UniRule"/>
</dbReference>
<keyword evidence="5 8" id="KW-0648">Protein biosynthesis</keyword>
<dbReference type="InterPro" id="IPR050203">
    <property type="entry name" value="Trp-tRNA_synthetase"/>
</dbReference>
<dbReference type="InterPro" id="IPR001412">
    <property type="entry name" value="aa-tRNA-synth_I_CS"/>
</dbReference>
<dbReference type="InterPro" id="IPR002305">
    <property type="entry name" value="aa-tRNA-synth_Ic"/>
</dbReference>